<dbReference type="Proteomes" id="UP000184050">
    <property type="component" value="Unassembled WGS sequence"/>
</dbReference>
<dbReference type="GO" id="GO:0016491">
    <property type="term" value="F:oxidoreductase activity"/>
    <property type="evidence" value="ECO:0007669"/>
    <property type="project" value="InterPro"/>
</dbReference>
<dbReference type="CDD" id="cd02969">
    <property type="entry name" value="PRX_like1"/>
    <property type="match status" value="1"/>
</dbReference>
<dbReference type="PANTHER" id="PTHR43640:SF1">
    <property type="entry name" value="THIOREDOXIN-DEPENDENT PEROXIREDOXIN"/>
    <property type="match status" value="1"/>
</dbReference>
<dbReference type="OrthoDB" id="9809746at2"/>
<organism evidence="2 3">
    <name type="scientific">Tangfeifania diversioriginum</name>
    <dbReference type="NCBI Taxonomy" id="1168035"/>
    <lineage>
        <taxon>Bacteria</taxon>
        <taxon>Pseudomonadati</taxon>
        <taxon>Bacteroidota</taxon>
        <taxon>Bacteroidia</taxon>
        <taxon>Marinilabiliales</taxon>
        <taxon>Prolixibacteraceae</taxon>
        <taxon>Tangfeifania</taxon>
    </lineage>
</organism>
<dbReference type="Pfam" id="PF08534">
    <property type="entry name" value="Redoxin"/>
    <property type="match status" value="1"/>
</dbReference>
<evidence type="ECO:0000313" key="3">
    <source>
        <dbReference type="Proteomes" id="UP000184050"/>
    </source>
</evidence>
<protein>
    <submittedName>
        <fullName evidence="2">Peroxiredoxin</fullName>
    </submittedName>
</protein>
<keyword evidence="3" id="KW-1185">Reference proteome</keyword>
<dbReference type="InterPro" id="IPR013766">
    <property type="entry name" value="Thioredoxin_domain"/>
</dbReference>
<evidence type="ECO:0000259" key="1">
    <source>
        <dbReference type="PROSITE" id="PS51352"/>
    </source>
</evidence>
<dbReference type="RefSeq" id="WP_073168117.1">
    <property type="nucleotide sequence ID" value="NZ_FQZE01000009.1"/>
</dbReference>
<dbReference type="InterPro" id="IPR047262">
    <property type="entry name" value="PRX-like1"/>
</dbReference>
<dbReference type="STRING" id="1168035.SAMN05444280_10994"/>
<proteinExistence type="predicted"/>
<dbReference type="PROSITE" id="PS51352">
    <property type="entry name" value="THIOREDOXIN_2"/>
    <property type="match status" value="1"/>
</dbReference>
<dbReference type="AlphaFoldDB" id="A0A1M6FVL1"/>
<dbReference type="PANTHER" id="PTHR43640">
    <property type="entry name" value="OS07G0260300 PROTEIN"/>
    <property type="match status" value="1"/>
</dbReference>
<dbReference type="InterPro" id="IPR013740">
    <property type="entry name" value="Redoxin"/>
</dbReference>
<feature type="domain" description="Thioredoxin" evidence="1">
    <location>
        <begin position="5"/>
        <end position="159"/>
    </location>
</feature>
<dbReference type="SUPFAM" id="SSF52833">
    <property type="entry name" value="Thioredoxin-like"/>
    <property type="match status" value="1"/>
</dbReference>
<gene>
    <name evidence="2" type="ORF">SAMN05444280_10994</name>
</gene>
<dbReference type="Gene3D" id="3.40.30.10">
    <property type="entry name" value="Glutaredoxin"/>
    <property type="match status" value="1"/>
</dbReference>
<dbReference type="InterPro" id="IPR036249">
    <property type="entry name" value="Thioredoxin-like_sf"/>
</dbReference>
<reference evidence="2 3" key="1">
    <citation type="submission" date="2016-11" db="EMBL/GenBank/DDBJ databases">
        <authorList>
            <person name="Jaros S."/>
            <person name="Januszkiewicz K."/>
            <person name="Wedrychowicz H."/>
        </authorList>
    </citation>
    <scope>NUCLEOTIDE SEQUENCE [LARGE SCALE GENOMIC DNA]</scope>
    <source>
        <strain evidence="2 3">DSM 27063</strain>
    </source>
</reference>
<sequence length="194" mass="22245">MAFTLEIGEQAIDFNLPATDGKNYSLSSFKDAKYLVVFFTCNHCPYVIGSDEVTRKTVEKFKPKGVEFVGINSNSANTYETDDFEHMKKRMEEHKFPWKYLRDESQEVALAYGALRTPHFYVFDEDRKLVYTGRGVDNPRDTSKMKVNDLERALDELTSGKPVSVQVTNPIGCNVKWEGKDKHWMPPEACDLVL</sequence>
<name>A0A1M6FVL1_9BACT</name>
<evidence type="ECO:0000313" key="2">
    <source>
        <dbReference type="EMBL" id="SHJ01680.1"/>
    </source>
</evidence>
<accession>A0A1M6FVL1</accession>
<dbReference type="EMBL" id="FQZE01000009">
    <property type="protein sequence ID" value="SHJ01680.1"/>
    <property type="molecule type" value="Genomic_DNA"/>
</dbReference>